<feature type="domain" description="EF-hand" evidence="4">
    <location>
        <begin position="18"/>
        <end position="53"/>
    </location>
</feature>
<evidence type="ECO:0000256" key="3">
    <source>
        <dbReference type="ARBA" id="ARBA00022837"/>
    </source>
</evidence>
<protein>
    <submittedName>
        <fullName evidence="5">DgyrCDS3589</fullName>
    </submittedName>
</protein>
<keyword evidence="6" id="KW-1185">Reference proteome</keyword>
<dbReference type="GO" id="GO:0005509">
    <property type="term" value="F:calcium ion binding"/>
    <property type="evidence" value="ECO:0007669"/>
    <property type="project" value="InterPro"/>
</dbReference>
<keyword evidence="3" id="KW-0106">Calcium</keyword>
<dbReference type="EMBL" id="CAJFCJ010000005">
    <property type="protein sequence ID" value="CAD5114460.1"/>
    <property type="molecule type" value="Genomic_DNA"/>
</dbReference>
<dbReference type="InterPro" id="IPR050145">
    <property type="entry name" value="Centrin_CML-like"/>
</dbReference>
<keyword evidence="1" id="KW-0479">Metal-binding</keyword>
<dbReference type="InterPro" id="IPR011992">
    <property type="entry name" value="EF-hand-dom_pair"/>
</dbReference>
<name>A0A7I8VGE1_9ANNE</name>
<dbReference type="InterPro" id="IPR002048">
    <property type="entry name" value="EF_hand_dom"/>
</dbReference>
<dbReference type="SUPFAM" id="SSF47473">
    <property type="entry name" value="EF-hand"/>
    <property type="match status" value="1"/>
</dbReference>
<dbReference type="FunFam" id="1.10.238.10:FF:000181">
    <property type="entry name" value="CALML5 isoform 1"/>
    <property type="match status" value="1"/>
</dbReference>
<evidence type="ECO:0000259" key="4">
    <source>
        <dbReference type="PROSITE" id="PS50222"/>
    </source>
</evidence>
<dbReference type="CDD" id="cd00051">
    <property type="entry name" value="EFh"/>
    <property type="match status" value="1"/>
</dbReference>
<evidence type="ECO:0000256" key="1">
    <source>
        <dbReference type="ARBA" id="ARBA00022723"/>
    </source>
</evidence>
<evidence type="ECO:0000313" key="6">
    <source>
        <dbReference type="Proteomes" id="UP000549394"/>
    </source>
</evidence>
<dbReference type="Pfam" id="PF13499">
    <property type="entry name" value="EF-hand_7"/>
    <property type="match status" value="1"/>
</dbReference>
<dbReference type="PANTHER" id="PTHR23050">
    <property type="entry name" value="CALCIUM BINDING PROTEIN"/>
    <property type="match status" value="1"/>
</dbReference>
<organism evidence="5 6">
    <name type="scientific">Dimorphilus gyrociliatus</name>
    <dbReference type="NCBI Taxonomy" id="2664684"/>
    <lineage>
        <taxon>Eukaryota</taxon>
        <taxon>Metazoa</taxon>
        <taxon>Spiralia</taxon>
        <taxon>Lophotrochozoa</taxon>
        <taxon>Annelida</taxon>
        <taxon>Polychaeta</taxon>
        <taxon>Polychaeta incertae sedis</taxon>
        <taxon>Dinophilidae</taxon>
        <taxon>Dimorphilus</taxon>
    </lineage>
</organism>
<proteinExistence type="predicted"/>
<reference evidence="5 6" key="1">
    <citation type="submission" date="2020-08" db="EMBL/GenBank/DDBJ databases">
        <authorList>
            <person name="Hejnol A."/>
        </authorList>
    </citation>
    <scope>NUCLEOTIDE SEQUENCE [LARGE SCALE GENOMIC DNA]</scope>
</reference>
<dbReference type="Proteomes" id="UP000549394">
    <property type="component" value="Unassembled WGS sequence"/>
</dbReference>
<sequence length="126" mass="14124">MTDAKKLLLRKKGKAPALDELAIIGAFKAFDKNNDGYISLRELKEVMQSLGENLNDTEIKNMMAAADENNDGRISFEEFDSMIKQGLKIKENRDETRLNLINSSVESGKSTIETKNNALLWPHLAP</sequence>
<dbReference type="PROSITE" id="PS50222">
    <property type="entry name" value="EF_HAND_2"/>
    <property type="match status" value="2"/>
</dbReference>
<accession>A0A7I8VGE1</accession>
<feature type="domain" description="EF-hand" evidence="4">
    <location>
        <begin position="54"/>
        <end position="89"/>
    </location>
</feature>
<evidence type="ECO:0000313" key="5">
    <source>
        <dbReference type="EMBL" id="CAD5114460.1"/>
    </source>
</evidence>
<evidence type="ECO:0000256" key="2">
    <source>
        <dbReference type="ARBA" id="ARBA00022737"/>
    </source>
</evidence>
<dbReference type="PROSITE" id="PS00018">
    <property type="entry name" value="EF_HAND_1"/>
    <property type="match status" value="2"/>
</dbReference>
<dbReference type="SMART" id="SM00054">
    <property type="entry name" value="EFh"/>
    <property type="match status" value="2"/>
</dbReference>
<gene>
    <name evidence="5" type="ORF">DGYR_LOCUS3300</name>
</gene>
<dbReference type="OrthoDB" id="26525at2759"/>
<dbReference type="AlphaFoldDB" id="A0A7I8VGE1"/>
<comment type="caution">
    <text evidence="5">The sequence shown here is derived from an EMBL/GenBank/DDBJ whole genome shotgun (WGS) entry which is preliminary data.</text>
</comment>
<dbReference type="Gene3D" id="1.10.238.10">
    <property type="entry name" value="EF-hand"/>
    <property type="match status" value="1"/>
</dbReference>
<dbReference type="InterPro" id="IPR018247">
    <property type="entry name" value="EF_Hand_1_Ca_BS"/>
</dbReference>
<keyword evidence="2" id="KW-0677">Repeat</keyword>